<keyword evidence="4" id="KW-1185">Reference proteome</keyword>
<sequence>MTDEDNGFKNGSVILDLDSPDISQLVYTKTNIGGWFFDAFLKMEHTSRLTITEHPVQAGAAVSDHAFLQPRELSMDVAMSNVHESSVPGQFSGGYSRSVQAFYVLKELQQLRVPIQIHTRLGLYRNMMVEVLSAPDDFETLDGLHCSVTFKELNVAQVRTVKISSRPTVTDTSKRGSPEPITPNQSALSQMGLGKLLFGQ</sequence>
<evidence type="ECO:0000256" key="1">
    <source>
        <dbReference type="SAM" id="MobiDB-lite"/>
    </source>
</evidence>
<evidence type="ECO:0000259" key="2">
    <source>
        <dbReference type="Pfam" id="PF21821"/>
    </source>
</evidence>
<proteinExistence type="predicted"/>
<evidence type="ECO:0000313" key="4">
    <source>
        <dbReference type="Proteomes" id="UP001469365"/>
    </source>
</evidence>
<evidence type="ECO:0000313" key="3">
    <source>
        <dbReference type="EMBL" id="MEK8128660.1"/>
    </source>
</evidence>
<feature type="domain" description="Dit-like phage tail protein N-terminal" evidence="2">
    <location>
        <begin position="37"/>
        <end position="163"/>
    </location>
</feature>
<reference evidence="3 4" key="1">
    <citation type="submission" date="2024-04" db="EMBL/GenBank/DDBJ databases">
        <title>draft genome sequnece of Paenibacillus filicis.</title>
        <authorList>
            <person name="Kim D.-U."/>
        </authorList>
    </citation>
    <scope>NUCLEOTIDE SEQUENCE [LARGE SCALE GENOMIC DNA]</scope>
    <source>
        <strain evidence="3 4">KACC14197</strain>
    </source>
</reference>
<dbReference type="Proteomes" id="UP001469365">
    <property type="component" value="Unassembled WGS sequence"/>
</dbReference>
<gene>
    <name evidence="3" type="ORF">WMW72_12155</name>
</gene>
<feature type="region of interest" description="Disordered" evidence="1">
    <location>
        <begin position="165"/>
        <end position="186"/>
    </location>
</feature>
<name>A0ABU9DIG0_9BACL</name>
<dbReference type="EMBL" id="JBBPCC010000006">
    <property type="protein sequence ID" value="MEK8128660.1"/>
    <property type="molecule type" value="Genomic_DNA"/>
</dbReference>
<organism evidence="3 4">
    <name type="scientific">Paenibacillus filicis</name>
    <dbReference type="NCBI Taxonomy" id="669464"/>
    <lineage>
        <taxon>Bacteria</taxon>
        <taxon>Bacillati</taxon>
        <taxon>Bacillota</taxon>
        <taxon>Bacilli</taxon>
        <taxon>Bacillales</taxon>
        <taxon>Paenibacillaceae</taxon>
        <taxon>Paenibacillus</taxon>
    </lineage>
</organism>
<comment type="caution">
    <text evidence="3">The sequence shown here is derived from an EMBL/GenBank/DDBJ whole genome shotgun (WGS) entry which is preliminary data.</text>
</comment>
<accession>A0ABU9DIG0</accession>
<protein>
    <submittedName>
        <fullName evidence="3">Phage baseplate protein</fullName>
    </submittedName>
</protein>
<dbReference type="RefSeq" id="WP_341415736.1">
    <property type="nucleotide sequence ID" value="NZ_JBBPCC010000006.1"/>
</dbReference>
<dbReference type="InterPro" id="IPR048494">
    <property type="entry name" value="Dit-like_N"/>
</dbReference>
<dbReference type="Pfam" id="PF21821">
    <property type="entry name" value="Dit_like"/>
    <property type="match status" value="1"/>
</dbReference>